<proteinExistence type="predicted"/>
<evidence type="ECO:0000313" key="2">
    <source>
        <dbReference type="EMBL" id="ABV25633.1"/>
    </source>
</evidence>
<dbReference type="EMBL" id="EU121378">
    <property type="protein sequence ID" value="ABV25633.1"/>
    <property type="molecule type" value="Genomic_DNA"/>
</dbReference>
<sequence length="115" mass="12380">GGRSDQQAQADEIARNHGCAGTRGHACGPGQPHQRTRCERLVQGAGAERTRRGHAAAYRVAFRHAQPERQLPHQCHAVHRLAVDQLCDAPTVGGRGVRPGHDAGRRACECRPTIG</sequence>
<name>A8CU26_XANMN</name>
<dbReference type="AlphaFoldDB" id="A8CU26"/>
<accession>A8CU26</accession>
<organism evidence="2">
    <name type="scientific">Xanthomonas manihotis</name>
    <dbReference type="NCBI Taxonomy" id="43353"/>
    <lineage>
        <taxon>Bacteria</taxon>
        <taxon>Pseudomonadati</taxon>
        <taxon>Pseudomonadota</taxon>
        <taxon>Gammaproteobacteria</taxon>
        <taxon>Lysobacterales</taxon>
        <taxon>Lysobacteraceae</taxon>
        <taxon>Xanthomonas</taxon>
    </lineage>
</organism>
<protein>
    <submittedName>
        <fullName evidence="2">XopN</fullName>
    </submittedName>
</protein>
<feature type="non-terminal residue" evidence="2">
    <location>
        <position position="1"/>
    </location>
</feature>
<gene>
    <name evidence="2" type="primary">xopN</name>
</gene>
<feature type="non-terminal residue" evidence="2">
    <location>
        <position position="115"/>
    </location>
</feature>
<evidence type="ECO:0000256" key="1">
    <source>
        <dbReference type="SAM" id="MobiDB-lite"/>
    </source>
</evidence>
<reference evidence="2" key="1">
    <citation type="submission" date="2007-08" db="EMBL/GenBank/DDBJ databases">
        <title>Annotation of type III effector proteins from Xanthomonas axonopodis pv. manihotis.</title>
        <authorList>
            <person name="Barriga C."/>
            <person name="Chaparro A."/>
            <person name="Szurek B."/>
            <person name="Verdier V."/>
            <person name="Restrepo S."/>
            <person name="Bernal A.J."/>
        </authorList>
    </citation>
    <scope>NUCLEOTIDE SEQUENCE</scope>
    <source>
        <strain evidence="2">CIO151</strain>
    </source>
</reference>
<feature type="region of interest" description="Disordered" evidence="1">
    <location>
        <begin position="1"/>
        <end position="35"/>
    </location>
</feature>